<evidence type="ECO:0000256" key="1">
    <source>
        <dbReference type="SAM" id="SignalP"/>
    </source>
</evidence>
<organism evidence="2 3">
    <name type="scientific">Eiseniibacteriota bacterium</name>
    <dbReference type="NCBI Taxonomy" id="2212470"/>
    <lineage>
        <taxon>Bacteria</taxon>
        <taxon>Candidatus Eiseniibacteriota</taxon>
    </lineage>
</organism>
<protein>
    <submittedName>
        <fullName evidence="2">DUF1800 domain-containing protein</fullName>
    </submittedName>
</protein>
<evidence type="ECO:0000313" key="3">
    <source>
        <dbReference type="Proteomes" id="UP000547674"/>
    </source>
</evidence>
<dbReference type="Pfam" id="PF08811">
    <property type="entry name" value="DUF1800"/>
    <property type="match status" value="1"/>
</dbReference>
<dbReference type="AlphaFoldDB" id="A0A7Y2EAM2"/>
<evidence type="ECO:0000313" key="2">
    <source>
        <dbReference type="EMBL" id="NNF07615.1"/>
    </source>
</evidence>
<keyword evidence="1" id="KW-0732">Signal</keyword>
<dbReference type="InterPro" id="IPR014917">
    <property type="entry name" value="DUF1800"/>
</dbReference>
<dbReference type="Proteomes" id="UP000547674">
    <property type="component" value="Unassembled WGS sequence"/>
</dbReference>
<feature type="chain" id="PRO_5031096804" evidence="1">
    <location>
        <begin position="28"/>
        <end position="575"/>
    </location>
</feature>
<reference evidence="2 3" key="1">
    <citation type="submission" date="2020-03" db="EMBL/GenBank/DDBJ databases">
        <title>Metabolic flexibility allows generalist bacteria to become dominant in a frequently disturbed ecosystem.</title>
        <authorList>
            <person name="Chen Y.-J."/>
            <person name="Leung P.M."/>
            <person name="Bay S.K."/>
            <person name="Hugenholtz P."/>
            <person name="Kessler A.J."/>
            <person name="Shelley G."/>
            <person name="Waite D.W."/>
            <person name="Cook P.L."/>
            <person name="Greening C."/>
        </authorList>
    </citation>
    <scope>NUCLEOTIDE SEQUENCE [LARGE SCALE GENOMIC DNA]</scope>
    <source>
        <strain evidence="2">SS_bin_28</strain>
    </source>
</reference>
<gene>
    <name evidence="2" type="ORF">HKN21_12705</name>
</gene>
<accession>A0A7Y2EAM2</accession>
<feature type="signal peptide" evidence="1">
    <location>
        <begin position="1"/>
        <end position="27"/>
    </location>
</feature>
<name>A0A7Y2EAM2_UNCEI</name>
<comment type="caution">
    <text evidence="2">The sequence shown here is derived from an EMBL/GenBank/DDBJ whole genome shotgun (WGS) entry which is preliminary data.</text>
</comment>
<proteinExistence type="predicted"/>
<sequence length="575" mass="66075">MKRLKNLPFFMVGVSILHLVSVWTASAATQTEEIQIIRHVEDPRLDQVRSAKQIHSRWQELTQERFDNTKSPNVFLLEQEGGIGEVDRETPPTETNMRKSWEPYSGDLSWSHAAHLANRTLIGARFEEIESAVGLGAQAAVQMRLASQPAIPAPGPWATEPVPSWNSLTDAEQDSLVDAYAERGEILRMWWVEQLVNNQVGITETMVHFWHDHFANELGEVFFPQAMYLQNQQFRDNATGNFRDLVRNVAKSPAMLIYLDGWSNTRWDPNENFSRELMELFTMGEGNYNQVDVVEAAKACTGWSTDGRDVFFTPDHFDPGQKTILGQTGNWDMDDLIDIIFEQEATAEFLARKLFRWFIDDTPQEYQVSSLAELIRVHDYEMAPILEAMLSSEIFMHVHQYKGSIIRDGVDIYAGQLRRFHTVGYTPTVDMMAFQTEWTHWQMWDYGHMLLDPPSVAGWPGHRNWINTYTLPVRKDFSVSILTGGWGEEQSLGFALDVIGESMRFTNPNDPNQLIDDLALLCLGHKPTDLIRESMVEELLQGAAPYDWSIYLPDAEQRLVDLYRYVMRLPDYQLK</sequence>
<dbReference type="EMBL" id="JABDJR010000508">
    <property type="protein sequence ID" value="NNF07615.1"/>
    <property type="molecule type" value="Genomic_DNA"/>
</dbReference>